<dbReference type="SMART" id="SM00382">
    <property type="entry name" value="AAA"/>
    <property type="match status" value="1"/>
</dbReference>
<accession>A0ABT7FEK2</accession>
<evidence type="ECO:0000256" key="2">
    <source>
        <dbReference type="ARBA" id="ARBA00022741"/>
    </source>
</evidence>
<dbReference type="InterPro" id="IPR003593">
    <property type="entry name" value="AAA+_ATPase"/>
</dbReference>
<keyword evidence="2" id="KW-0547">Nucleotide-binding</keyword>
<dbReference type="InterPro" id="IPR003959">
    <property type="entry name" value="ATPase_AAA_core"/>
</dbReference>
<dbReference type="InterPro" id="IPR050221">
    <property type="entry name" value="26S_Proteasome_ATPase"/>
</dbReference>
<evidence type="ECO:0000256" key="3">
    <source>
        <dbReference type="ARBA" id="ARBA00022840"/>
    </source>
</evidence>
<proteinExistence type="inferred from homology"/>
<sequence>MTGFDARVTWMRQAALLAAECLVRLPAEALIDPHGPHPADAAQWAALAARAPEATLADWLLAALAAAERHPDAAAAFSILAEDERLMLPTPASFARIAASGLGAAYNAALALALCDTALAAEGLIERVDPAGSARPLALQGLRLTARHAALAFGAAAPLPRLETEPRPELVLSPAAARTAAQKLKADGMVWVRGPSRRIARQFALDIGGALGQDVVFLRATEGAVPDLPAGPALAAIDLFGVAAAPGLPQDAAAGLVVIAPQRMDHPGFAAVDAPCPDAAGLAALWQTVPLPAADRAALARRFHLTLPELRAAQAEAETLLSIRHPANGVPAPPPDATTLAQAIRADGARRMGPSVTLVQSDVTLRDLVGGEDMRAQLRDAVNWHRHSARVWQDMGLPWDAADARGLSLLFSGPPGGGKTFAARCLANELELNLYRIDLSQVVSKYIGETEKALARVFDEAEAGHGILFFDEADAIFGKRSEVKDAHDRYANIEVGFLLQRMESFDGVMILATNLRSNLDPAFLRRIRFVVDFPMPGRAERRILWDRNLPAAEWRDAALDLDELAARFRLSGGNIRNAAVAASHLAAADRSAVGPGHLARALMRELEKSGLPRGASDLGALARHLEGSA</sequence>
<dbReference type="Pfam" id="PF00004">
    <property type="entry name" value="AAA"/>
    <property type="match status" value="1"/>
</dbReference>
<dbReference type="InterPro" id="IPR027417">
    <property type="entry name" value="P-loop_NTPase"/>
</dbReference>
<evidence type="ECO:0000313" key="5">
    <source>
        <dbReference type="EMBL" id="MDK3073547.1"/>
    </source>
</evidence>
<comment type="similarity">
    <text evidence="1">Belongs to the AAA ATPase family.</text>
</comment>
<reference evidence="5 6" key="1">
    <citation type="submission" date="2023-05" db="EMBL/GenBank/DDBJ databases">
        <title>Sedimentitalea sp. nov. JM2-8.</title>
        <authorList>
            <person name="Huang J."/>
        </authorList>
    </citation>
    <scope>NUCLEOTIDE SEQUENCE [LARGE SCALE GENOMIC DNA]</scope>
    <source>
        <strain evidence="5 6">JM2-8</strain>
    </source>
</reference>
<dbReference type="CDD" id="cd19481">
    <property type="entry name" value="RecA-like_protease"/>
    <property type="match status" value="1"/>
</dbReference>
<keyword evidence="6" id="KW-1185">Reference proteome</keyword>
<dbReference type="EMBL" id="JASNJE010000010">
    <property type="protein sequence ID" value="MDK3073547.1"/>
    <property type="molecule type" value="Genomic_DNA"/>
</dbReference>
<organism evidence="5 6">
    <name type="scientific">Sedimentitalea xiamensis</name>
    <dbReference type="NCBI Taxonomy" id="3050037"/>
    <lineage>
        <taxon>Bacteria</taxon>
        <taxon>Pseudomonadati</taxon>
        <taxon>Pseudomonadota</taxon>
        <taxon>Alphaproteobacteria</taxon>
        <taxon>Rhodobacterales</taxon>
        <taxon>Paracoccaceae</taxon>
        <taxon>Sedimentitalea</taxon>
    </lineage>
</organism>
<evidence type="ECO:0000259" key="4">
    <source>
        <dbReference type="SMART" id="SM00382"/>
    </source>
</evidence>
<dbReference type="Gene3D" id="3.40.50.300">
    <property type="entry name" value="P-loop containing nucleotide triphosphate hydrolases"/>
    <property type="match status" value="1"/>
</dbReference>
<dbReference type="GO" id="GO:0005524">
    <property type="term" value="F:ATP binding"/>
    <property type="evidence" value="ECO:0007669"/>
    <property type="project" value="UniProtKB-KW"/>
</dbReference>
<evidence type="ECO:0000256" key="1">
    <source>
        <dbReference type="ARBA" id="ARBA00006914"/>
    </source>
</evidence>
<dbReference type="PANTHER" id="PTHR23073">
    <property type="entry name" value="26S PROTEASOME REGULATORY SUBUNIT"/>
    <property type="match status" value="1"/>
</dbReference>
<comment type="caution">
    <text evidence="5">The sequence shown here is derived from an EMBL/GenBank/DDBJ whole genome shotgun (WGS) entry which is preliminary data.</text>
</comment>
<feature type="domain" description="AAA+ ATPase" evidence="4">
    <location>
        <begin position="405"/>
        <end position="540"/>
    </location>
</feature>
<gene>
    <name evidence="5" type="ORF">QO034_10525</name>
</gene>
<name>A0ABT7FEK2_9RHOB</name>
<evidence type="ECO:0000313" key="6">
    <source>
        <dbReference type="Proteomes" id="UP001227126"/>
    </source>
</evidence>
<dbReference type="SUPFAM" id="SSF52540">
    <property type="entry name" value="P-loop containing nucleoside triphosphate hydrolases"/>
    <property type="match status" value="1"/>
</dbReference>
<dbReference type="RefSeq" id="WP_284485488.1">
    <property type="nucleotide sequence ID" value="NZ_JASNJE010000010.1"/>
</dbReference>
<protein>
    <submittedName>
        <fullName evidence="5">ATP-binding protein</fullName>
    </submittedName>
</protein>
<dbReference type="Proteomes" id="UP001227126">
    <property type="component" value="Unassembled WGS sequence"/>
</dbReference>
<keyword evidence="3 5" id="KW-0067">ATP-binding</keyword>